<evidence type="ECO:0000259" key="4">
    <source>
        <dbReference type="PROSITE" id="PS51165"/>
    </source>
</evidence>
<dbReference type="Pfam" id="PF00266">
    <property type="entry name" value="Aminotran_5"/>
    <property type="match status" value="1"/>
</dbReference>
<dbReference type="InterPro" id="IPR054173">
    <property type="entry name" value="ThiI_fer"/>
</dbReference>
<dbReference type="InterPro" id="IPR015424">
    <property type="entry name" value="PyrdxlP-dep_Trfase"/>
</dbReference>
<dbReference type="InterPro" id="IPR014729">
    <property type="entry name" value="Rossmann-like_a/b/a_fold"/>
</dbReference>
<accession>A0A3G4ZQL6</accession>
<dbReference type="PROSITE" id="PS51165">
    <property type="entry name" value="THUMP"/>
    <property type="match status" value="1"/>
</dbReference>
<dbReference type="Gene3D" id="3.40.50.620">
    <property type="entry name" value="HUPs"/>
    <property type="match status" value="1"/>
</dbReference>
<dbReference type="InterPro" id="IPR015422">
    <property type="entry name" value="PyrdxlP-dep_Trfase_small"/>
</dbReference>
<dbReference type="PANTHER" id="PTHR43209">
    <property type="entry name" value="TRNA SULFURTRANSFERASE"/>
    <property type="match status" value="1"/>
</dbReference>
<proteinExistence type="predicted"/>
<dbReference type="InterPro" id="IPR000192">
    <property type="entry name" value="Aminotrans_V_dom"/>
</dbReference>
<dbReference type="GO" id="GO:0052837">
    <property type="term" value="P:thiazole biosynthetic process"/>
    <property type="evidence" value="ECO:0007669"/>
    <property type="project" value="TreeGrafter"/>
</dbReference>
<dbReference type="GO" id="GO:0004810">
    <property type="term" value="F:CCA tRNA nucleotidyltransferase activity"/>
    <property type="evidence" value="ECO:0007669"/>
    <property type="project" value="InterPro"/>
</dbReference>
<dbReference type="InterPro" id="IPR020536">
    <property type="entry name" value="ThiI_AANH"/>
</dbReference>
<dbReference type="InterPro" id="IPR015421">
    <property type="entry name" value="PyrdxlP-dep_Trfase_major"/>
</dbReference>
<dbReference type="Gene3D" id="3.40.640.10">
    <property type="entry name" value="Type I PLP-dependent aspartate aminotransferase-like (Major domain)"/>
    <property type="match status" value="1"/>
</dbReference>
<dbReference type="Gene3D" id="3.90.1150.10">
    <property type="entry name" value="Aspartate Aminotransferase, domain 1"/>
    <property type="match status" value="1"/>
</dbReference>
<reference evidence="5" key="1">
    <citation type="submission" date="2018-10" db="EMBL/GenBank/DDBJ databases">
        <title>Hidden diversity of soil giant viruses.</title>
        <authorList>
            <person name="Schulz F."/>
            <person name="Alteio L."/>
            <person name="Goudeau D."/>
            <person name="Ryan E.M."/>
            <person name="Malmstrom R.R."/>
            <person name="Blanchard J."/>
            <person name="Woyke T."/>
        </authorList>
    </citation>
    <scope>NUCLEOTIDE SEQUENCE</scope>
    <source>
        <strain evidence="5">TEV1</strain>
    </source>
</reference>
<dbReference type="PANTHER" id="PTHR43209:SF1">
    <property type="entry name" value="TRNA SULFURTRANSFERASE"/>
    <property type="match status" value="1"/>
</dbReference>
<dbReference type="Pfam" id="PF02568">
    <property type="entry name" value="ThiI"/>
    <property type="match status" value="1"/>
</dbReference>
<evidence type="ECO:0000256" key="3">
    <source>
        <dbReference type="ARBA" id="ARBA00022840"/>
    </source>
</evidence>
<dbReference type="GO" id="GO:0003723">
    <property type="term" value="F:RNA binding"/>
    <property type="evidence" value="ECO:0007669"/>
    <property type="project" value="InterPro"/>
</dbReference>
<dbReference type="SUPFAM" id="SSF53383">
    <property type="entry name" value="PLP-dependent transferases"/>
    <property type="match status" value="1"/>
</dbReference>
<keyword evidence="3" id="KW-0067">ATP-binding</keyword>
<evidence type="ECO:0000256" key="1">
    <source>
        <dbReference type="ARBA" id="ARBA00021783"/>
    </source>
</evidence>
<dbReference type="Pfam" id="PF22025">
    <property type="entry name" value="ThiI_fer"/>
    <property type="match status" value="1"/>
</dbReference>
<sequence>MNKPNSPKLSPKLTHLLSKDTGVINFDSFGNASHITCHNVQPQYNKHSNHILGQFSTTYFESAKKNIINFFPQFPVIEFVPGGGTQANKRAILGSISKKPKFISQGKKRNIILVGSIEHKSILDYIVPSLVSNDYIVISIPCDIGGIISYTELEKLLEKHNETICMVSIMSVNNETGIIQPIDKYAELIHTKKYGSDIIFHSDITQGFCQFWQLHTEINDSHKIPDIVTFSGYKLGGPYQGVVLSKYKLADDYFGTVDIQSICRLSLIICDTLRDFMNVNIKYLQIKKYMIEQLQNIFSKLNVEYKFLTNIDNSVNNAVSLLLFGYQSTVIQHMLSNDNICIGIGSACQNNINNNKNGYGSYVIKQMGYHNDVTYNLIRITWNNNVYVNIGDNIHNRCQEDQENYYEYVDIFVEHLYKIIEKLKPIVLVPTQILRVSDVNKFPLKLSHQNIQNRPEKNNLKEIKYVINVSDEFTVQPNKTDSSDVVMHKLKISIGETYLKGENRETFINHLICDIKNRINNIKIKNEKTFLIMTYPDGHADDLNNCIPILTKIPGISLIVPLQCFKFNKSLSEDQLYEKIYKLLEQNYQNGKSICIRTSVDKKSFDNNSSHFNKVLGTMMVTRSTSPVNLKNPDIEYCINILSNLVEISTKKYKGVDGLPLKSIGLAEIIMTPDNVLRSIVAAIQMSIRGVNIICNMINVDEESINMFKKIVEKINPYVQYIISNSNSNIGDIFSTLSNDLVLYELNHANNLVHLSELKQYGLIYRKYITAITCHMSFDDIKKFIFKFDRVEVDKIICDDIIVMTNKNDNINGYLSMISGGIDSPISTNIMNKLIKQNQNNQNNQNNQIGQISQVGQVGHVGQVDQVGQVGQVGQINQMKLVHFTALIDKINVVKELRDKIDMSLELFVVEFGDLQHEITKVCPENYRTILFKIFMVKIANKIAKQNNLSGIIMGNSIGQVASQTYQNLVITDKFSDLPIYNPLLGISKCDIIDEARLINTYEDSICTGTNDCCVMYLPKHPVLNAKYGVAKKFVDMFDNFMDYVVIHKI</sequence>
<dbReference type="InterPro" id="IPR004114">
    <property type="entry name" value="THUMP_dom"/>
</dbReference>
<organism evidence="5">
    <name type="scientific">Terrestrivirus sp</name>
    <dbReference type="NCBI Taxonomy" id="2487775"/>
    <lineage>
        <taxon>Viruses</taxon>
        <taxon>Varidnaviria</taxon>
        <taxon>Bamfordvirae</taxon>
        <taxon>Nucleocytoviricota</taxon>
        <taxon>Megaviricetes</taxon>
        <taxon>Imitervirales</taxon>
        <taxon>Mimiviridae</taxon>
        <taxon>Klosneuvirinae</taxon>
    </lineage>
</organism>
<name>A0A3G4ZQL6_9VIRU</name>
<dbReference type="GO" id="GO:0002937">
    <property type="term" value="P:tRNA 4-thiouridine biosynthesis"/>
    <property type="evidence" value="ECO:0007669"/>
    <property type="project" value="TreeGrafter"/>
</dbReference>
<dbReference type="InterPro" id="IPR050102">
    <property type="entry name" value="tRNA_sulfurtransferase_ThiI"/>
</dbReference>
<evidence type="ECO:0000256" key="2">
    <source>
        <dbReference type="ARBA" id="ARBA00022741"/>
    </source>
</evidence>
<keyword evidence="2" id="KW-0547">Nucleotide-binding</keyword>
<dbReference type="SUPFAM" id="SSF52402">
    <property type="entry name" value="Adenine nucleotide alpha hydrolases-like"/>
    <property type="match status" value="1"/>
</dbReference>
<dbReference type="SMART" id="SM00981">
    <property type="entry name" value="THUMP"/>
    <property type="match status" value="1"/>
</dbReference>
<evidence type="ECO:0000313" key="5">
    <source>
        <dbReference type="EMBL" id="AYV75729.1"/>
    </source>
</evidence>
<dbReference type="EMBL" id="MK071980">
    <property type="protein sequence ID" value="AYV75729.1"/>
    <property type="molecule type" value="Genomic_DNA"/>
</dbReference>
<feature type="domain" description="THUMP" evidence="4">
    <location>
        <begin position="544"/>
        <end position="652"/>
    </location>
</feature>
<dbReference type="SUPFAM" id="SSF143437">
    <property type="entry name" value="THUMP domain-like"/>
    <property type="match status" value="1"/>
</dbReference>
<dbReference type="GO" id="GO:0005524">
    <property type="term" value="F:ATP binding"/>
    <property type="evidence" value="ECO:0007669"/>
    <property type="project" value="UniProtKB-KW"/>
</dbReference>
<dbReference type="Gene3D" id="3.30.2130.30">
    <property type="match status" value="1"/>
</dbReference>
<protein>
    <recommendedName>
        <fullName evidence="1">NifS-like protein</fullName>
    </recommendedName>
</protein>
<gene>
    <name evidence="5" type="ORF">Terrestrivirus2_237</name>
</gene>
<dbReference type="Pfam" id="PF02926">
    <property type="entry name" value="THUMP"/>
    <property type="match status" value="1"/>
</dbReference>